<dbReference type="InterPro" id="IPR050213">
    <property type="entry name" value="GST_superfamily"/>
</dbReference>
<evidence type="ECO:0000313" key="3">
    <source>
        <dbReference type="EMBL" id="OSX77800.1"/>
    </source>
</evidence>
<sequence length="206" mass="21748">MKFLYFDIPARGEMTRLALAAGGIAFEDARITFEQWPAIKPTTPRGQLPVLTLDCGMQLTESVALLRYAGSIGSPRLYPADPLKAARVDESVDAQSGIMEALVKTFGKPEEEAIKMMKADLAPDGAVGKELAFLEKCAAKAGSGYLVGDSLSIADCHFKPLADWLTAGVANGAFAQALAPYPSLVKNVAVTSKVPGIAAYTAALKK</sequence>
<accession>A0A1X6PAM1</accession>
<feature type="domain" description="GST C-terminal" evidence="2">
    <location>
        <begin position="81"/>
        <end position="206"/>
    </location>
</feature>
<dbReference type="InterPro" id="IPR004045">
    <property type="entry name" value="Glutathione_S-Trfase_N"/>
</dbReference>
<dbReference type="Gene3D" id="1.20.1050.10">
    <property type="match status" value="1"/>
</dbReference>
<dbReference type="OrthoDB" id="302at2759"/>
<dbReference type="PROSITE" id="PS50405">
    <property type="entry name" value="GST_CTER"/>
    <property type="match status" value="1"/>
</dbReference>
<dbReference type="GO" id="GO:0004364">
    <property type="term" value="F:glutathione transferase activity"/>
    <property type="evidence" value="ECO:0007669"/>
    <property type="project" value="TreeGrafter"/>
</dbReference>
<dbReference type="GO" id="GO:0006749">
    <property type="term" value="P:glutathione metabolic process"/>
    <property type="evidence" value="ECO:0007669"/>
    <property type="project" value="TreeGrafter"/>
</dbReference>
<feature type="domain" description="GST N-terminal" evidence="1">
    <location>
        <begin position="1"/>
        <end position="77"/>
    </location>
</feature>
<protein>
    <recommendedName>
        <fullName evidence="5">Glutathione S-transferase</fullName>
    </recommendedName>
</protein>
<dbReference type="Pfam" id="PF14497">
    <property type="entry name" value="GST_C_3"/>
    <property type="match status" value="1"/>
</dbReference>
<dbReference type="PROSITE" id="PS50404">
    <property type="entry name" value="GST_NTER"/>
    <property type="match status" value="1"/>
</dbReference>
<dbReference type="PANTHER" id="PTHR11571">
    <property type="entry name" value="GLUTATHIONE S-TRANSFERASE"/>
    <property type="match status" value="1"/>
</dbReference>
<evidence type="ECO:0000259" key="2">
    <source>
        <dbReference type="PROSITE" id="PS50405"/>
    </source>
</evidence>
<dbReference type="PANTHER" id="PTHR11571:SF252">
    <property type="entry name" value="GLUTATHIONE S-TRANSFERASE"/>
    <property type="match status" value="1"/>
</dbReference>
<dbReference type="CDD" id="cd03039">
    <property type="entry name" value="GST_N_Sigma_like"/>
    <property type="match status" value="1"/>
</dbReference>
<dbReference type="InterPro" id="IPR010987">
    <property type="entry name" value="Glutathione-S-Trfase_C-like"/>
</dbReference>
<reference evidence="3 4" key="1">
    <citation type="submission" date="2017-03" db="EMBL/GenBank/DDBJ databases">
        <title>WGS assembly of Porphyra umbilicalis.</title>
        <authorList>
            <person name="Brawley S.H."/>
            <person name="Blouin N.A."/>
            <person name="Ficko-Blean E."/>
            <person name="Wheeler G.L."/>
            <person name="Lohr M."/>
            <person name="Goodson H.V."/>
            <person name="Jenkins J.W."/>
            <person name="Blaby-Haas C.E."/>
            <person name="Helliwell K.E."/>
            <person name="Chan C."/>
            <person name="Marriage T."/>
            <person name="Bhattacharya D."/>
            <person name="Klein A.S."/>
            <person name="Badis Y."/>
            <person name="Brodie J."/>
            <person name="Cao Y."/>
            <person name="Collen J."/>
            <person name="Dittami S.M."/>
            <person name="Gachon C.M."/>
            <person name="Green B.R."/>
            <person name="Karpowicz S."/>
            <person name="Kim J.W."/>
            <person name="Kudahl U."/>
            <person name="Lin S."/>
            <person name="Michel G."/>
            <person name="Mittag M."/>
            <person name="Olson B.J."/>
            <person name="Pangilinan J."/>
            <person name="Peng Y."/>
            <person name="Qiu H."/>
            <person name="Shu S."/>
            <person name="Singer J.T."/>
            <person name="Smith A.G."/>
            <person name="Sprecher B.N."/>
            <person name="Wagner V."/>
            <person name="Wang W."/>
            <person name="Wang Z.-Y."/>
            <person name="Yan J."/>
            <person name="Yarish C."/>
            <person name="Zoeuner-Riek S."/>
            <person name="Zhuang Y."/>
            <person name="Zou Y."/>
            <person name="Lindquist E.A."/>
            <person name="Grimwood J."/>
            <person name="Barry K."/>
            <person name="Rokhsar D.S."/>
            <person name="Schmutz J."/>
            <person name="Stiller J.W."/>
            <person name="Grossman A.R."/>
            <person name="Prochnik S.E."/>
        </authorList>
    </citation>
    <scope>NUCLEOTIDE SEQUENCE [LARGE SCALE GENOMIC DNA]</scope>
    <source>
        <strain evidence="3">4086291</strain>
    </source>
</reference>
<dbReference type="SFLD" id="SFLDS00019">
    <property type="entry name" value="Glutathione_Transferase_(cytos"/>
    <property type="match status" value="1"/>
</dbReference>
<name>A0A1X6PAM1_PORUM</name>
<dbReference type="Gene3D" id="3.40.30.10">
    <property type="entry name" value="Glutaredoxin"/>
    <property type="match status" value="1"/>
</dbReference>
<dbReference type="InterPro" id="IPR036249">
    <property type="entry name" value="Thioredoxin-like_sf"/>
</dbReference>
<dbReference type="Proteomes" id="UP000218209">
    <property type="component" value="Unassembled WGS sequence"/>
</dbReference>
<dbReference type="InterPro" id="IPR004046">
    <property type="entry name" value="GST_C"/>
</dbReference>
<dbReference type="EMBL" id="KV918828">
    <property type="protein sequence ID" value="OSX77800.1"/>
    <property type="molecule type" value="Genomic_DNA"/>
</dbReference>
<gene>
    <name evidence="3" type="ORF">BU14_0134s0021</name>
</gene>
<evidence type="ECO:0000259" key="1">
    <source>
        <dbReference type="PROSITE" id="PS50404"/>
    </source>
</evidence>
<dbReference type="AlphaFoldDB" id="A0A1X6PAM1"/>
<organism evidence="3 4">
    <name type="scientific">Porphyra umbilicalis</name>
    <name type="common">Purple laver</name>
    <name type="synonym">Red alga</name>
    <dbReference type="NCBI Taxonomy" id="2786"/>
    <lineage>
        <taxon>Eukaryota</taxon>
        <taxon>Rhodophyta</taxon>
        <taxon>Bangiophyceae</taxon>
        <taxon>Bangiales</taxon>
        <taxon>Bangiaceae</taxon>
        <taxon>Porphyra</taxon>
    </lineage>
</organism>
<keyword evidence="4" id="KW-1185">Reference proteome</keyword>
<proteinExistence type="predicted"/>
<dbReference type="InterPro" id="IPR036282">
    <property type="entry name" value="Glutathione-S-Trfase_C_sf"/>
</dbReference>
<dbReference type="SUPFAM" id="SSF52833">
    <property type="entry name" value="Thioredoxin-like"/>
    <property type="match status" value="1"/>
</dbReference>
<dbReference type="SUPFAM" id="SSF47616">
    <property type="entry name" value="GST C-terminal domain-like"/>
    <property type="match status" value="1"/>
</dbReference>
<evidence type="ECO:0008006" key="5">
    <source>
        <dbReference type="Google" id="ProtNLM"/>
    </source>
</evidence>
<dbReference type="InterPro" id="IPR040079">
    <property type="entry name" value="Glutathione_S-Trfase"/>
</dbReference>
<dbReference type="Pfam" id="PF02798">
    <property type="entry name" value="GST_N"/>
    <property type="match status" value="1"/>
</dbReference>
<evidence type="ECO:0000313" key="4">
    <source>
        <dbReference type="Proteomes" id="UP000218209"/>
    </source>
</evidence>